<protein>
    <submittedName>
        <fullName evidence="1">Uncharacterized protein</fullName>
    </submittedName>
</protein>
<proteinExistence type="predicted"/>
<name>A0A5B7FT32_PORTR</name>
<dbReference type="EMBL" id="VSRR010008153">
    <property type="protein sequence ID" value="MPC48193.1"/>
    <property type="molecule type" value="Genomic_DNA"/>
</dbReference>
<keyword evidence="2" id="KW-1185">Reference proteome</keyword>
<reference evidence="1 2" key="1">
    <citation type="submission" date="2019-05" db="EMBL/GenBank/DDBJ databases">
        <title>Another draft genome of Portunus trituberculatus and its Hox gene families provides insights of decapod evolution.</title>
        <authorList>
            <person name="Jeong J.-H."/>
            <person name="Song I."/>
            <person name="Kim S."/>
            <person name="Choi T."/>
            <person name="Kim D."/>
            <person name="Ryu S."/>
            <person name="Kim W."/>
        </authorList>
    </citation>
    <scope>NUCLEOTIDE SEQUENCE [LARGE SCALE GENOMIC DNA]</scope>
    <source>
        <tissue evidence="1">Muscle</tissue>
    </source>
</reference>
<gene>
    <name evidence="1" type="ORF">E2C01_041961</name>
</gene>
<accession>A0A5B7FT32</accession>
<dbReference type="Proteomes" id="UP000324222">
    <property type="component" value="Unassembled WGS sequence"/>
</dbReference>
<organism evidence="1 2">
    <name type="scientific">Portunus trituberculatus</name>
    <name type="common">Swimming crab</name>
    <name type="synonym">Neptunus trituberculatus</name>
    <dbReference type="NCBI Taxonomy" id="210409"/>
    <lineage>
        <taxon>Eukaryota</taxon>
        <taxon>Metazoa</taxon>
        <taxon>Ecdysozoa</taxon>
        <taxon>Arthropoda</taxon>
        <taxon>Crustacea</taxon>
        <taxon>Multicrustacea</taxon>
        <taxon>Malacostraca</taxon>
        <taxon>Eumalacostraca</taxon>
        <taxon>Eucarida</taxon>
        <taxon>Decapoda</taxon>
        <taxon>Pleocyemata</taxon>
        <taxon>Brachyura</taxon>
        <taxon>Eubrachyura</taxon>
        <taxon>Portunoidea</taxon>
        <taxon>Portunidae</taxon>
        <taxon>Portuninae</taxon>
        <taxon>Portunus</taxon>
    </lineage>
</organism>
<sequence>MNMETRPGIEEIELFDTSNTTLAGLSQAEISIWRCCERRESPASWVHLQSGRDLTHLRTPLHLHPYQRLTCPHLKRFCTVMASKFQCFAIQIE</sequence>
<evidence type="ECO:0000313" key="1">
    <source>
        <dbReference type="EMBL" id="MPC48193.1"/>
    </source>
</evidence>
<dbReference type="AlphaFoldDB" id="A0A5B7FT32"/>
<evidence type="ECO:0000313" key="2">
    <source>
        <dbReference type="Proteomes" id="UP000324222"/>
    </source>
</evidence>
<comment type="caution">
    <text evidence="1">The sequence shown here is derived from an EMBL/GenBank/DDBJ whole genome shotgun (WGS) entry which is preliminary data.</text>
</comment>